<evidence type="ECO:0000313" key="2">
    <source>
        <dbReference type="EMBL" id="THU39518.1"/>
    </source>
</evidence>
<name>A0A4S8HV35_9BACT</name>
<sequence>MKKLYFISCFLLTIGTTVLAQETATPVLNKSNRIILHFKDTTGLFTQLARILTDRGHDIDMKDRELGILRTKPSPVPGGHSFDDQMEIKSIFRDSTITFSGVVHWYPLRNEEFRYEVTFTKKRRHVTDISWDELIMIAGLLKPASVSYLTVNIYSPSFQAWQYKRNN</sequence>
<evidence type="ECO:0000256" key="1">
    <source>
        <dbReference type="SAM" id="SignalP"/>
    </source>
</evidence>
<proteinExistence type="predicted"/>
<gene>
    <name evidence="2" type="ORF">FAM09_13520</name>
</gene>
<dbReference type="Proteomes" id="UP000306918">
    <property type="component" value="Unassembled WGS sequence"/>
</dbReference>
<dbReference type="RefSeq" id="WP_136577650.1">
    <property type="nucleotide sequence ID" value="NZ_STFF01000003.1"/>
</dbReference>
<organism evidence="2 3">
    <name type="scientific">Niastella caeni</name>
    <dbReference type="NCBI Taxonomy" id="2569763"/>
    <lineage>
        <taxon>Bacteria</taxon>
        <taxon>Pseudomonadati</taxon>
        <taxon>Bacteroidota</taxon>
        <taxon>Chitinophagia</taxon>
        <taxon>Chitinophagales</taxon>
        <taxon>Chitinophagaceae</taxon>
        <taxon>Niastella</taxon>
    </lineage>
</organism>
<feature type="signal peptide" evidence="1">
    <location>
        <begin position="1"/>
        <end position="20"/>
    </location>
</feature>
<dbReference type="AlphaFoldDB" id="A0A4S8HV35"/>
<keyword evidence="1" id="KW-0732">Signal</keyword>
<dbReference type="GO" id="GO:0016740">
    <property type="term" value="F:transferase activity"/>
    <property type="evidence" value="ECO:0007669"/>
    <property type="project" value="UniProtKB-KW"/>
</dbReference>
<dbReference type="EMBL" id="STFF01000003">
    <property type="protein sequence ID" value="THU39518.1"/>
    <property type="molecule type" value="Genomic_DNA"/>
</dbReference>
<accession>A0A4S8HV35</accession>
<comment type="caution">
    <text evidence="2">The sequence shown here is derived from an EMBL/GenBank/DDBJ whole genome shotgun (WGS) entry which is preliminary data.</text>
</comment>
<feature type="chain" id="PRO_5020729480" evidence="1">
    <location>
        <begin position="21"/>
        <end position="167"/>
    </location>
</feature>
<keyword evidence="3" id="KW-1185">Reference proteome</keyword>
<dbReference type="OrthoDB" id="669535at2"/>
<evidence type="ECO:0000313" key="3">
    <source>
        <dbReference type="Proteomes" id="UP000306918"/>
    </source>
</evidence>
<protein>
    <submittedName>
        <fullName evidence="2">Glycosyltransferase family 1 protein</fullName>
    </submittedName>
</protein>
<reference evidence="2 3" key="1">
    <citation type="submission" date="2019-04" db="EMBL/GenBank/DDBJ databases">
        <title>Niastella caeni sp. nov., isolated from activated sludge.</title>
        <authorList>
            <person name="Sheng M."/>
        </authorList>
    </citation>
    <scope>NUCLEOTIDE SEQUENCE [LARGE SCALE GENOMIC DNA]</scope>
    <source>
        <strain evidence="2 3">HX-2-15</strain>
    </source>
</reference>
<keyword evidence="2" id="KW-0808">Transferase</keyword>